<sequence>MLRRSAYLLTATIAQQPQKTSQAHTNALSLHTSAGLILVRSLLTRNSWASRDCIEFRNRDSTRRWLWFKISVQYMAYTVCPSPYFASRPRLLLGADAPDEKVKRGTKPSGKERRRGLCITSLLSRVVEISSHASGRLLIDKRVAQARNGRE</sequence>
<organism evidence="1 2">
    <name type="scientific">Polyplosphaeria fusca</name>
    <dbReference type="NCBI Taxonomy" id="682080"/>
    <lineage>
        <taxon>Eukaryota</taxon>
        <taxon>Fungi</taxon>
        <taxon>Dikarya</taxon>
        <taxon>Ascomycota</taxon>
        <taxon>Pezizomycotina</taxon>
        <taxon>Dothideomycetes</taxon>
        <taxon>Pleosporomycetidae</taxon>
        <taxon>Pleosporales</taxon>
        <taxon>Tetraplosphaeriaceae</taxon>
        <taxon>Polyplosphaeria</taxon>
    </lineage>
</organism>
<proteinExistence type="predicted"/>
<evidence type="ECO:0000313" key="2">
    <source>
        <dbReference type="Proteomes" id="UP000799444"/>
    </source>
</evidence>
<comment type="caution">
    <text evidence="1">The sequence shown here is derived from an EMBL/GenBank/DDBJ whole genome shotgun (WGS) entry which is preliminary data.</text>
</comment>
<protein>
    <submittedName>
        <fullName evidence="1">Uncharacterized protein</fullName>
    </submittedName>
</protein>
<dbReference type="EMBL" id="ML996140">
    <property type="protein sequence ID" value="KAF2735061.1"/>
    <property type="molecule type" value="Genomic_DNA"/>
</dbReference>
<gene>
    <name evidence="1" type="ORF">EJ04DRAFT_512056</name>
</gene>
<dbReference type="AlphaFoldDB" id="A0A9P4V385"/>
<dbReference type="Proteomes" id="UP000799444">
    <property type="component" value="Unassembled WGS sequence"/>
</dbReference>
<evidence type="ECO:0000313" key="1">
    <source>
        <dbReference type="EMBL" id="KAF2735061.1"/>
    </source>
</evidence>
<name>A0A9P4V385_9PLEO</name>
<reference evidence="1" key="1">
    <citation type="journal article" date="2020" name="Stud. Mycol.">
        <title>101 Dothideomycetes genomes: a test case for predicting lifestyles and emergence of pathogens.</title>
        <authorList>
            <person name="Haridas S."/>
            <person name="Albert R."/>
            <person name="Binder M."/>
            <person name="Bloem J."/>
            <person name="Labutti K."/>
            <person name="Salamov A."/>
            <person name="Andreopoulos B."/>
            <person name="Baker S."/>
            <person name="Barry K."/>
            <person name="Bills G."/>
            <person name="Bluhm B."/>
            <person name="Cannon C."/>
            <person name="Castanera R."/>
            <person name="Culley D."/>
            <person name="Daum C."/>
            <person name="Ezra D."/>
            <person name="Gonzalez J."/>
            <person name="Henrissat B."/>
            <person name="Kuo A."/>
            <person name="Liang C."/>
            <person name="Lipzen A."/>
            <person name="Lutzoni F."/>
            <person name="Magnuson J."/>
            <person name="Mondo S."/>
            <person name="Nolan M."/>
            <person name="Ohm R."/>
            <person name="Pangilinan J."/>
            <person name="Park H.-J."/>
            <person name="Ramirez L."/>
            <person name="Alfaro M."/>
            <person name="Sun H."/>
            <person name="Tritt A."/>
            <person name="Yoshinaga Y."/>
            <person name="Zwiers L.-H."/>
            <person name="Turgeon B."/>
            <person name="Goodwin S."/>
            <person name="Spatafora J."/>
            <person name="Crous P."/>
            <person name="Grigoriev I."/>
        </authorList>
    </citation>
    <scope>NUCLEOTIDE SEQUENCE</scope>
    <source>
        <strain evidence="1">CBS 125425</strain>
    </source>
</reference>
<accession>A0A9P4V385</accession>
<keyword evidence="2" id="KW-1185">Reference proteome</keyword>